<dbReference type="OrthoDB" id="10196259at2759"/>
<reference evidence="1 2" key="1">
    <citation type="journal article" date="2017" name="PLoS Biol.">
        <title>The sea cucumber genome provides insights into morphological evolution and visceral regeneration.</title>
        <authorList>
            <person name="Zhang X."/>
            <person name="Sun L."/>
            <person name="Yuan J."/>
            <person name="Sun Y."/>
            <person name="Gao Y."/>
            <person name="Zhang L."/>
            <person name="Li S."/>
            <person name="Dai H."/>
            <person name="Hamel J.F."/>
            <person name="Liu C."/>
            <person name="Yu Y."/>
            <person name="Liu S."/>
            <person name="Lin W."/>
            <person name="Guo K."/>
            <person name="Jin S."/>
            <person name="Xu P."/>
            <person name="Storey K.B."/>
            <person name="Huan P."/>
            <person name="Zhang T."/>
            <person name="Zhou Y."/>
            <person name="Zhang J."/>
            <person name="Lin C."/>
            <person name="Li X."/>
            <person name="Xing L."/>
            <person name="Huo D."/>
            <person name="Sun M."/>
            <person name="Wang L."/>
            <person name="Mercier A."/>
            <person name="Li F."/>
            <person name="Yang H."/>
            <person name="Xiang J."/>
        </authorList>
    </citation>
    <scope>NUCLEOTIDE SEQUENCE [LARGE SCALE GENOMIC DNA]</scope>
    <source>
        <strain evidence="1">Shaxun</strain>
        <tissue evidence="1">Muscle</tissue>
    </source>
</reference>
<dbReference type="EMBL" id="MRZV01001278">
    <property type="protein sequence ID" value="PIK39092.1"/>
    <property type="molecule type" value="Genomic_DNA"/>
</dbReference>
<protein>
    <recommendedName>
        <fullName evidence="3">C2 domain-containing protein</fullName>
    </recommendedName>
</protein>
<evidence type="ECO:0000313" key="2">
    <source>
        <dbReference type="Proteomes" id="UP000230750"/>
    </source>
</evidence>
<dbReference type="SUPFAM" id="SSF49562">
    <property type="entry name" value="C2 domain (Calcium/lipid-binding domain, CaLB)"/>
    <property type="match status" value="1"/>
</dbReference>
<gene>
    <name evidence="1" type="ORF">BSL78_24077</name>
</gene>
<proteinExistence type="predicted"/>
<evidence type="ECO:0008006" key="3">
    <source>
        <dbReference type="Google" id="ProtNLM"/>
    </source>
</evidence>
<comment type="caution">
    <text evidence="1">The sequence shown here is derived from an EMBL/GenBank/DDBJ whole genome shotgun (WGS) entry which is preliminary data.</text>
</comment>
<dbReference type="Proteomes" id="UP000230750">
    <property type="component" value="Unassembled WGS sequence"/>
</dbReference>
<dbReference type="InterPro" id="IPR035892">
    <property type="entry name" value="C2_domain_sf"/>
</dbReference>
<name>A0A2G8JTK8_STIJA</name>
<dbReference type="PANTHER" id="PTHR10024">
    <property type="entry name" value="SYNAPTOTAGMIN"/>
    <property type="match status" value="1"/>
</dbReference>
<keyword evidence="2" id="KW-1185">Reference proteome</keyword>
<accession>A0A2G8JTK8</accession>
<dbReference type="AlphaFoldDB" id="A0A2G8JTK8"/>
<evidence type="ECO:0000313" key="1">
    <source>
        <dbReference type="EMBL" id="PIK39092.1"/>
    </source>
</evidence>
<dbReference type="Gene3D" id="2.60.40.150">
    <property type="entry name" value="C2 domain"/>
    <property type="match status" value="2"/>
</dbReference>
<organism evidence="1 2">
    <name type="scientific">Stichopus japonicus</name>
    <name type="common">Sea cucumber</name>
    <dbReference type="NCBI Taxonomy" id="307972"/>
    <lineage>
        <taxon>Eukaryota</taxon>
        <taxon>Metazoa</taxon>
        <taxon>Echinodermata</taxon>
        <taxon>Eleutherozoa</taxon>
        <taxon>Echinozoa</taxon>
        <taxon>Holothuroidea</taxon>
        <taxon>Aspidochirotacea</taxon>
        <taxon>Aspidochirotida</taxon>
        <taxon>Stichopodidae</taxon>
        <taxon>Apostichopus</taxon>
    </lineage>
</organism>
<sequence>MAHLDTDDNANVGVNIPTVSFTLLYDKTDEVLSVQTVKINNLQQERRNEDIAVHFKAKDWSGETQPKTARTADIIWNEKLAGKLKHKHIAEENVHVKVTNGESLEIGAVSVSLKDVNVDEKTVCSLHLDMNQVNRGELVFSIRPTNDGVNLTISKARNLPRVMREYTVLARLLSADDSEKKTTAQKTGIWNEQIVFKDERVVLGEVRVNISDVKQREYGRILALQEPKVDSINFSTTFTQDEASLSTLVFKVFGLENIKPPSSEKTSVYVQVKHKCEGVVVKKEKTSKTELTENPSFKANSFTFKFDNEKRTVTKFVLSVKTQKSAYHRTNLSCKVVIGPISEGSGTENF</sequence>